<comment type="caution">
    <text evidence="2">The sequence shown here is derived from an EMBL/GenBank/DDBJ whole genome shotgun (WGS) entry which is preliminary data.</text>
</comment>
<dbReference type="Proteomes" id="UP001219862">
    <property type="component" value="Unassembled WGS sequence"/>
</dbReference>
<sequence length="336" mass="37246">MSRLPALVLRTGYARSLHLSGQAALRALGVAGLLLGLSLAPPAAAADSEKAANATNTDTLHWFVQDIPPHFSYVTGKPPQSVKDLGHGEIDGFLRLLIERMPQSRHDFVDGSFPRFEALARQGKPLCSMLYLRTPERLSWLYFTYLYPAQFSRQIHVIVRRDKLAQFAQLNAPDQMLSLTDILHRTDLVGLVPKGRSFGPKIDALLLAQSDLAPKALPTGRGNHLLAMLRAQRMDYTLEYPSVVDEFVKNDEAGAELVPLPISEGRSTAIATASCTRSPEGLKAISAIDAAVRKLAQDPQRDVWIRAWRGPHLDEQDRANIKRYMDERARSGPQIE</sequence>
<gene>
    <name evidence="2" type="ORF">PRZ01_10165</name>
</gene>
<accession>A0ABT5KUU7</accession>
<evidence type="ECO:0000313" key="3">
    <source>
        <dbReference type="Proteomes" id="UP001219862"/>
    </source>
</evidence>
<name>A0ABT5KUU7_9BURK</name>
<evidence type="ECO:0008006" key="4">
    <source>
        <dbReference type="Google" id="ProtNLM"/>
    </source>
</evidence>
<organism evidence="2 3">
    <name type="scientific">Roseateles koreensis</name>
    <dbReference type="NCBI Taxonomy" id="2987526"/>
    <lineage>
        <taxon>Bacteria</taxon>
        <taxon>Pseudomonadati</taxon>
        <taxon>Pseudomonadota</taxon>
        <taxon>Betaproteobacteria</taxon>
        <taxon>Burkholderiales</taxon>
        <taxon>Sphaerotilaceae</taxon>
        <taxon>Roseateles</taxon>
    </lineage>
</organism>
<keyword evidence="1" id="KW-0732">Signal</keyword>
<feature type="signal peptide" evidence="1">
    <location>
        <begin position="1"/>
        <end position="45"/>
    </location>
</feature>
<dbReference type="RefSeq" id="WP_273596675.1">
    <property type="nucleotide sequence ID" value="NZ_JAQQXS010000008.1"/>
</dbReference>
<reference evidence="2 3" key="1">
    <citation type="submission" date="2022-10" db="EMBL/GenBank/DDBJ databases">
        <title>paucibacter sp. hw8 Genome sequencing.</title>
        <authorList>
            <person name="Park S."/>
        </authorList>
    </citation>
    <scope>NUCLEOTIDE SEQUENCE [LARGE SCALE GENOMIC DNA]</scope>
    <source>
        <strain evidence="3">hw8</strain>
    </source>
</reference>
<evidence type="ECO:0000256" key="1">
    <source>
        <dbReference type="SAM" id="SignalP"/>
    </source>
</evidence>
<evidence type="ECO:0000313" key="2">
    <source>
        <dbReference type="EMBL" id="MDC8785557.1"/>
    </source>
</evidence>
<dbReference type="SUPFAM" id="SSF53850">
    <property type="entry name" value="Periplasmic binding protein-like II"/>
    <property type="match status" value="1"/>
</dbReference>
<keyword evidence="3" id="KW-1185">Reference proteome</keyword>
<protein>
    <recommendedName>
        <fullName evidence="4">Solute-binding protein family 3/N-terminal domain-containing protein</fullName>
    </recommendedName>
</protein>
<proteinExistence type="predicted"/>
<feature type="chain" id="PRO_5046350895" description="Solute-binding protein family 3/N-terminal domain-containing protein" evidence="1">
    <location>
        <begin position="46"/>
        <end position="336"/>
    </location>
</feature>
<dbReference type="EMBL" id="JAQQXS010000008">
    <property type="protein sequence ID" value="MDC8785557.1"/>
    <property type="molecule type" value="Genomic_DNA"/>
</dbReference>